<evidence type="ECO:0000256" key="5">
    <source>
        <dbReference type="SAM" id="SignalP"/>
    </source>
</evidence>
<feature type="domain" description="EF-hand" evidence="6">
    <location>
        <begin position="1098"/>
        <end position="1121"/>
    </location>
</feature>
<proteinExistence type="inferred from homology"/>
<dbReference type="InterPro" id="IPR011989">
    <property type="entry name" value="ARM-like"/>
</dbReference>
<feature type="region of interest" description="Disordered" evidence="4">
    <location>
        <begin position="1170"/>
        <end position="1192"/>
    </location>
</feature>
<dbReference type="InterPro" id="IPR000917">
    <property type="entry name" value="Sulfatase_N"/>
</dbReference>
<dbReference type="PANTHER" id="PTHR42693:SF53">
    <property type="entry name" value="ENDO-4-O-SULFATASE"/>
    <property type="match status" value="1"/>
</dbReference>
<evidence type="ECO:0000256" key="2">
    <source>
        <dbReference type="ARBA" id="ARBA00022737"/>
    </source>
</evidence>
<feature type="chain" id="PRO_5046635990" evidence="5">
    <location>
        <begin position="23"/>
        <end position="1192"/>
    </location>
</feature>
<dbReference type="PROSITE" id="PS00018">
    <property type="entry name" value="EF_HAND_1"/>
    <property type="match status" value="2"/>
</dbReference>
<organism evidence="7 8">
    <name type="scientific">Haloferula chungangensis</name>
    <dbReference type="NCBI Taxonomy" id="1048331"/>
    <lineage>
        <taxon>Bacteria</taxon>
        <taxon>Pseudomonadati</taxon>
        <taxon>Verrucomicrobiota</taxon>
        <taxon>Verrucomicrobiia</taxon>
        <taxon>Verrucomicrobiales</taxon>
        <taxon>Verrucomicrobiaceae</taxon>
        <taxon>Haloferula</taxon>
    </lineage>
</organism>
<protein>
    <submittedName>
        <fullName evidence="7">Sulfatase-like hydrolase/transferase</fullName>
    </submittedName>
</protein>
<evidence type="ECO:0000256" key="1">
    <source>
        <dbReference type="ARBA" id="ARBA00008779"/>
    </source>
</evidence>
<evidence type="ECO:0000313" key="8">
    <source>
        <dbReference type="Proteomes" id="UP001596472"/>
    </source>
</evidence>
<dbReference type="Gene3D" id="3.40.720.10">
    <property type="entry name" value="Alkaline Phosphatase, subunit A"/>
    <property type="match status" value="1"/>
</dbReference>
<feature type="region of interest" description="Disordered" evidence="4">
    <location>
        <begin position="1045"/>
        <end position="1082"/>
    </location>
</feature>
<comment type="caution">
    <text evidence="7">The sequence shown here is derived from an EMBL/GenBank/DDBJ whole genome shotgun (WGS) entry which is preliminary data.</text>
</comment>
<dbReference type="InterPro" id="IPR017850">
    <property type="entry name" value="Alkaline_phosphatase_core_sf"/>
</dbReference>
<reference evidence="8" key="1">
    <citation type="journal article" date="2019" name="Int. J. Syst. Evol. Microbiol.">
        <title>The Global Catalogue of Microorganisms (GCM) 10K type strain sequencing project: providing services to taxonomists for standard genome sequencing and annotation.</title>
        <authorList>
            <consortium name="The Broad Institute Genomics Platform"/>
            <consortium name="The Broad Institute Genome Sequencing Center for Infectious Disease"/>
            <person name="Wu L."/>
            <person name="Ma J."/>
        </authorList>
    </citation>
    <scope>NUCLEOTIDE SEQUENCE [LARGE SCALE GENOMIC DNA]</scope>
    <source>
        <strain evidence="8">CGMCC 4.1467</strain>
    </source>
</reference>
<keyword evidence="5" id="KW-0732">Signal</keyword>
<dbReference type="Gene3D" id="1.25.10.10">
    <property type="entry name" value="Leucine-rich Repeat Variant"/>
    <property type="match status" value="1"/>
</dbReference>
<dbReference type="InterPro" id="IPR018247">
    <property type="entry name" value="EF_Hand_1_Ca_BS"/>
</dbReference>
<dbReference type="InterPro" id="IPR016024">
    <property type="entry name" value="ARM-type_fold"/>
</dbReference>
<keyword evidence="3" id="KW-0378">Hydrolase</keyword>
<evidence type="ECO:0000313" key="7">
    <source>
        <dbReference type="EMBL" id="MFC7336021.1"/>
    </source>
</evidence>
<accession>A0ABW2L4H2</accession>
<dbReference type="PANTHER" id="PTHR42693">
    <property type="entry name" value="ARYLSULFATASE FAMILY MEMBER"/>
    <property type="match status" value="1"/>
</dbReference>
<keyword evidence="2" id="KW-0677">Repeat</keyword>
<gene>
    <name evidence="7" type="ORF">ACFQY0_02435</name>
</gene>
<name>A0ABW2L4H2_9BACT</name>
<evidence type="ECO:0000259" key="6">
    <source>
        <dbReference type="PROSITE" id="PS50222"/>
    </source>
</evidence>
<dbReference type="EMBL" id="JBHTBS010000001">
    <property type="protein sequence ID" value="MFC7336021.1"/>
    <property type="molecule type" value="Genomic_DNA"/>
</dbReference>
<dbReference type="RefSeq" id="WP_379708720.1">
    <property type="nucleotide sequence ID" value="NZ_JBHTBS010000001.1"/>
</dbReference>
<dbReference type="Pfam" id="PF02985">
    <property type="entry name" value="HEAT"/>
    <property type="match status" value="1"/>
</dbReference>
<evidence type="ECO:0000256" key="4">
    <source>
        <dbReference type="SAM" id="MobiDB-lite"/>
    </source>
</evidence>
<dbReference type="InterPro" id="IPR028974">
    <property type="entry name" value="TSP_type-3_rpt"/>
</dbReference>
<dbReference type="SUPFAM" id="SSF48371">
    <property type="entry name" value="ARM repeat"/>
    <property type="match status" value="1"/>
</dbReference>
<sequence>MKSVKIIYPVVLLLLRLQTAHATDIAHEDFDYPAGAALNSQNGGAGWSGAWAAPAGVTVANPAADLTYPNLPTNGNSLSNPVGGNVQGITRGWNASGFTDDGDEVWFSLMVNATPGDSNGDEFRFQLFQGGGDAVIRNNGSDTMLVINELGGVELWGMSGTSANGTTTVSTGANHLIVGQYVFSDTAGSDVWKLWIDPDVTVALGGANLTATGDIKYDGGAALASENMDMRFLRAGMKVDELRIGTTAADVGVQPPSPPSPRPNILWITSEDNGRFLGCYGDPVARTPNLDTLASTGVRFTSAFSNGAVCAVARNCWLTGVPSVARGNTPMRSRYRIPQQFTADYYPKRLSAAGYYVTNDNKDDFNIALSQVNPAEVWNDMGPNAHYKNRPTADTPFFCIINIGTTHEGQISSTQSAFNNGDALPTQSAINAVQPPYEMKTTASLSDWQQMYADLEDMDDEVGALVAELTTRGVADNTIVVYCSDHGGVLTRSKRYLYDSGTRVPMIVYVPPALQHLAPAITGTDADGAYTDRLVEFLDMPYTWLTLAGVTPPAEMTGTAFMGETPGPAPATAFLFMDRADEAINLVRGVTDGQYKYIRNYNPDRPIFKFNEFSLSRQPGQEGQWHEYAKGNTSPEHSALFEQRPSEELYDTNADPHEVNNLAANPAYASTLSSMRSALDGHMLANRDTGLIPEPMMEVIDGSGSDTIHSWAQSNGNFPIATILPLANAASMRNPANLPLFVSAVQDPNVLIRYWGAMGLRMLGRNARPAIAAVETALADPDPNVRLAAAVALARLGQRDRALNNYIIPELTNGASHLELAALDAMTLLNANEEFLALPAGDRPTGDVQTRLGERLLFGGSAYNQKLVQYTADDFYPGGELYPDHDGDGVVSYTEYLAHRNPHDASDYGFEFQTNDNFEGWTVSGVTGQQVNGGKLSGTSSSGSAYLQRAQLFFGSGEFSHLLLRINASANGTCKLRWITDQDGTYDITKEVTATYTSAGSDQLISFDCAADSDWSDSITGMRIYPSDLSGASFQLEWVIASSGDQDGDGQADGAEGLNDPDGDALENLRDPDSDGNGLPDNIEVENGLDPYVLEANIDTDGDGVLDFDEMIAGTSIFDPSEFWKLQIRDERENKVLSFPTVSGRSYLLEVSYDLDTWFPLEDFLADTSETTELTDPLPAPGGSGFYRAHAK</sequence>
<evidence type="ECO:0000256" key="3">
    <source>
        <dbReference type="ARBA" id="ARBA00022801"/>
    </source>
</evidence>
<dbReference type="Pfam" id="PF00884">
    <property type="entry name" value="Sulfatase"/>
    <property type="match status" value="1"/>
</dbReference>
<dbReference type="InterPro" id="IPR050738">
    <property type="entry name" value="Sulfatase"/>
</dbReference>
<dbReference type="PROSITE" id="PS50222">
    <property type="entry name" value="EF_HAND_2"/>
    <property type="match status" value="1"/>
</dbReference>
<comment type="similarity">
    <text evidence="1">Belongs to the sulfatase family.</text>
</comment>
<dbReference type="InterPro" id="IPR002048">
    <property type="entry name" value="EF_hand_dom"/>
</dbReference>
<dbReference type="SUPFAM" id="SSF53649">
    <property type="entry name" value="Alkaline phosphatase-like"/>
    <property type="match status" value="1"/>
</dbReference>
<dbReference type="CDD" id="cd16027">
    <property type="entry name" value="SGSH"/>
    <property type="match status" value="1"/>
</dbReference>
<dbReference type="Proteomes" id="UP001596472">
    <property type="component" value="Unassembled WGS sequence"/>
</dbReference>
<dbReference type="SUPFAM" id="SSF103647">
    <property type="entry name" value="TSP type-3 repeat"/>
    <property type="match status" value="1"/>
</dbReference>
<dbReference type="InterPro" id="IPR000357">
    <property type="entry name" value="HEAT"/>
</dbReference>
<feature type="signal peptide" evidence="5">
    <location>
        <begin position="1"/>
        <end position="22"/>
    </location>
</feature>
<keyword evidence="8" id="KW-1185">Reference proteome</keyword>